<comment type="caution">
    <text evidence="1">The sequence shown here is derived from an EMBL/GenBank/DDBJ whole genome shotgun (WGS) entry which is preliminary data.</text>
</comment>
<organism evidence="1 2">
    <name type="scientific">Ammoniphilus resinae</name>
    <dbReference type="NCBI Taxonomy" id="861532"/>
    <lineage>
        <taxon>Bacteria</taxon>
        <taxon>Bacillati</taxon>
        <taxon>Bacillota</taxon>
        <taxon>Bacilli</taxon>
        <taxon>Bacillales</taxon>
        <taxon>Paenibacillaceae</taxon>
        <taxon>Aneurinibacillus group</taxon>
        <taxon>Ammoniphilus</taxon>
    </lineage>
</organism>
<evidence type="ECO:0000313" key="1">
    <source>
        <dbReference type="EMBL" id="MBP1931771.1"/>
    </source>
</evidence>
<accession>A0ABS4GNG6</accession>
<name>A0ABS4GNG6_9BACL</name>
<sequence>MMLDLMQQRTEVETIMEKVESYLREHYLDEDVDSSNGVWGEFNSVHVTHLSTFFDDLKGEGILPNNSLFVHYTASDDENTFDCMATRFVLFDGTLPLFSIAFDEVIGSRGRRLEGLLKEGFQQIIEAVVGYTYQPAKSLVVDYTIIAGETQVTKTHLLESDDNCIDPKELIQAYFSDFWGENTDCKVHASSFNRKDGCEAVKINSYREVSAMEANVLRKYI</sequence>
<protein>
    <submittedName>
        <fullName evidence="1">Uncharacterized protein</fullName>
    </submittedName>
</protein>
<reference evidence="1 2" key="1">
    <citation type="submission" date="2021-03" db="EMBL/GenBank/DDBJ databases">
        <title>Genomic Encyclopedia of Type Strains, Phase IV (KMG-IV): sequencing the most valuable type-strain genomes for metagenomic binning, comparative biology and taxonomic classification.</title>
        <authorList>
            <person name="Goeker M."/>
        </authorList>
    </citation>
    <scope>NUCLEOTIDE SEQUENCE [LARGE SCALE GENOMIC DNA]</scope>
    <source>
        <strain evidence="1 2">DSM 24738</strain>
    </source>
</reference>
<gene>
    <name evidence="1" type="ORF">J2Z37_001772</name>
</gene>
<proteinExistence type="predicted"/>
<dbReference type="EMBL" id="JAGGKT010000004">
    <property type="protein sequence ID" value="MBP1931771.1"/>
    <property type="molecule type" value="Genomic_DNA"/>
</dbReference>
<keyword evidence="2" id="KW-1185">Reference proteome</keyword>
<evidence type="ECO:0000313" key="2">
    <source>
        <dbReference type="Proteomes" id="UP001519343"/>
    </source>
</evidence>
<dbReference type="Proteomes" id="UP001519343">
    <property type="component" value="Unassembled WGS sequence"/>
</dbReference>